<dbReference type="AlphaFoldDB" id="A0A2B7YZ01"/>
<comment type="caution">
    <text evidence="1">The sequence shown here is derived from an EMBL/GenBank/DDBJ whole genome shotgun (WGS) entry which is preliminary data.</text>
</comment>
<organism evidence="1 2">
    <name type="scientific">Fusobacterium animalis</name>
    <dbReference type="NCBI Taxonomy" id="76859"/>
    <lineage>
        <taxon>Bacteria</taxon>
        <taxon>Fusobacteriati</taxon>
        <taxon>Fusobacteriota</taxon>
        <taxon>Fusobacteriia</taxon>
        <taxon>Fusobacteriales</taxon>
        <taxon>Fusobacteriaceae</taxon>
        <taxon>Fusobacterium</taxon>
    </lineage>
</organism>
<protein>
    <submittedName>
        <fullName evidence="1">Uncharacterized protein</fullName>
    </submittedName>
</protein>
<proteinExistence type="predicted"/>
<name>A0A2B7YZ01_9FUSO</name>
<sequence length="183" mass="21396">MKNDNAELLNLKEFKEKISEVSKSDKESFIESDMEIINFDKVKEKYGTTKSLSEFPSSNDGLYIDFNKKIIFIEFKNAKAELIKEYELGKKNYDSVCVLSDILNISVKKIREKTKYILVYSLEKNSKIELGAILARKSNDNSNLESKRKNCFGQKKFLNYLYYDVEALNDKEFKEKYLGKEII</sequence>
<evidence type="ECO:0000313" key="1">
    <source>
        <dbReference type="EMBL" id="PGH25837.1"/>
    </source>
</evidence>
<gene>
    <name evidence="1" type="ORF">RN90_11050</name>
</gene>
<accession>A0A2B7YZ01</accession>
<dbReference type="Proteomes" id="UP000226179">
    <property type="component" value="Unassembled WGS sequence"/>
</dbReference>
<dbReference type="EMBL" id="NJGJ01000001">
    <property type="protein sequence ID" value="PGH25837.1"/>
    <property type="molecule type" value="Genomic_DNA"/>
</dbReference>
<evidence type="ECO:0000313" key="2">
    <source>
        <dbReference type="Proteomes" id="UP000226179"/>
    </source>
</evidence>
<dbReference type="RefSeq" id="WP_158412426.1">
    <property type="nucleotide sequence ID" value="NZ_CP077150.1"/>
</dbReference>
<reference evidence="1 2" key="1">
    <citation type="submission" date="2017-06" db="EMBL/GenBank/DDBJ databases">
        <title>Draft genome sequence of Fusobacterium nucleatum subsp. animalis KCOM 1280 (=ChDC F318).</title>
        <authorList>
            <person name="Kook J.-K."/>
            <person name="Park S.-N."/>
            <person name="Lim Y.K."/>
            <person name="Roh H."/>
        </authorList>
    </citation>
    <scope>NUCLEOTIDE SEQUENCE [LARGE SCALE GENOMIC DNA]</scope>
    <source>
        <strain evidence="2">KCOM 1280 ( ChDC F318)</strain>
    </source>
</reference>